<dbReference type="EMBL" id="FN648420">
    <property type="protein sequence ID" value="CBN76931.1"/>
    <property type="molecule type" value="Genomic_DNA"/>
</dbReference>
<name>D8LJ47_ECTSI</name>
<accession>D8LJ47</accession>
<proteinExistence type="predicted"/>
<dbReference type="Proteomes" id="UP000002630">
    <property type="component" value="Linkage Group LG15"/>
</dbReference>
<organism evidence="2 3">
    <name type="scientific">Ectocarpus siliculosus</name>
    <name type="common">Brown alga</name>
    <name type="synonym">Conferva siliculosa</name>
    <dbReference type="NCBI Taxonomy" id="2880"/>
    <lineage>
        <taxon>Eukaryota</taxon>
        <taxon>Sar</taxon>
        <taxon>Stramenopiles</taxon>
        <taxon>Ochrophyta</taxon>
        <taxon>PX clade</taxon>
        <taxon>Phaeophyceae</taxon>
        <taxon>Ectocarpales</taxon>
        <taxon>Ectocarpaceae</taxon>
        <taxon>Ectocarpus</taxon>
    </lineage>
</organism>
<keyword evidence="3" id="KW-1185">Reference proteome</keyword>
<dbReference type="GO" id="GO:0043565">
    <property type="term" value="F:sequence-specific DNA binding"/>
    <property type="evidence" value="ECO:0007669"/>
    <property type="project" value="InterPro"/>
</dbReference>
<dbReference type="OrthoDB" id="829at2759"/>
<feature type="region of interest" description="Disordered" evidence="1">
    <location>
        <begin position="283"/>
        <end position="317"/>
    </location>
</feature>
<dbReference type="CDD" id="cd14820">
    <property type="entry name" value="TRAX"/>
    <property type="match status" value="2"/>
</dbReference>
<sequence>MLILARTFRLSLLAFRNSEISKTASSALLRPTPSTAVTLAPPCGISHSSCRSTYTTRLSMSDDTGGGRVIRPRVPVSSVTAFGQGLGQEELQSLGKEMEASNEGERLVFPFVGKLYDVSNAALFYAHNGRLDAAQEQLKAGADLMASELEGVDKACSKDGVRNERVSGALENLVKAKAFVYFLQTGRLLRKSALEEEVADDEYLGAAMRLTSELSRYAITQASILDRSSILACASLCRGVFGELVQFDLRNGPLRRKFDGVKYDVRKVDDILYELALVGTGADEGDGNADEDGGGGSRKRKEREEEEEEQKKAEGGPVLDTEEFESIRVAMTYFDEKREAVIKRTRDIQKWSKMAIYSLHRADLKKAEKQISDCRTAAEGLLPLIDETPRLRMGAYSCSMEEFAEARLYELWLKEKRLATRAEVGLVNTEEYLGGLLDLTGELNRFAVARATERDSVGVKECLETVLVIHEFVTLNALPGKLPKKKNELLNSLRKLQNMTYELALMKAGKGTVSGVSGLDEGPATADKEG</sequence>
<dbReference type="Pfam" id="PF01997">
    <property type="entry name" value="Translin"/>
    <property type="match status" value="2"/>
</dbReference>
<dbReference type="OMA" id="RRKYDGT"/>
<dbReference type="InterPro" id="IPR002848">
    <property type="entry name" value="Translin_fam"/>
</dbReference>
<gene>
    <name evidence="2" type="ORF">Esi_0024_0059</name>
</gene>
<reference evidence="2 3" key="1">
    <citation type="journal article" date="2010" name="Nature">
        <title>The Ectocarpus genome and the independent evolution of multicellularity in brown algae.</title>
        <authorList>
            <person name="Cock J.M."/>
            <person name="Sterck L."/>
            <person name="Rouze P."/>
            <person name="Scornet D."/>
            <person name="Allen A.E."/>
            <person name="Amoutzias G."/>
            <person name="Anthouard V."/>
            <person name="Artiguenave F."/>
            <person name="Aury J.M."/>
            <person name="Badger J.H."/>
            <person name="Beszteri B."/>
            <person name="Billiau K."/>
            <person name="Bonnet E."/>
            <person name="Bothwell J.H."/>
            <person name="Bowler C."/>
            <person name="Boyen C."/>
            <person name="Brownlee C."/>
            <person name="Carrano C.J."/>
            <person name="Charrier B."/>
            <person name="Cho G.Y."/>
            <person name="Coelho S.M."/>
            <person name="Collen J."/>
            <person name="Corre E."/>
            <person name="Da Silva C."/>
            <person name="Delage L."/>
            <person name="Delaroque N."/>
            <person name="Dittami S.M."/>
            <person name="Doulbeau S."/>
            <person name="Elias M."/>
            <person name="Farnham G."/>
            <person name="Gachon C.M."/>
            <person name="Gschloessl B."/>
            <person name="Heesch S."/>
            <person name="Jabbari K."/>
            <person name="Jubin C."/>
            <person name="Kawai H."/>
            <person name="Kimura K."/>
            <person name="Kloareg B."/>
            <person name="Kupper F.C."/>
            <person name="Lang D."/>
            <person name="Le Bail A."/>
            <person name="Leblanc C."/>
            <person name="Lerouge P."/>
            <person name="Lohr M."/>
            <person name="Lopez P.J."/>
            <person name="Martens C."/>
            <person name="Maumus F."/>
            <person name="Michel G."/>
            <person name="Miranda-Saavedra D."/>
            <person name="Morales J."/>
            <person name="Moreau H."/>
            <person name="Motomura T."/>
            <person name="Nagasato C."/>
            <person name="Napoli C.A."/>
            <person name="Nelson D.R."/>
            <person name="Nyvall-Collen P."/>
            <person name="Peters A.F."/>
            <person name="Pommier C."/>
            <person name="Potin P."/>
            <person name="Poulain J."/>
            <person name="Quesneville H."/>
            <person name="Read B."/>
            <person name="Rensing S.A."/>
            <person name="Ritter A."/>
            <person name="Rousvoal S."/>
            <person name="Samanta M."/>
            <person name="Samson G."/>
            <person name="Schroeder D.C."/>
            <person name="Segurens B."/>
            <person name="Strittmatter M."/>
            <person name="Tonon T."/>
            <person name="Tregear J.W."/>
            <person name="Valentin K."/>
            <person name="von Dassow P."/>
            <person name="Yamagishi T."/>
            <person name="Van de Peer Y."/>
            <person name="Wincker P."/>
        </authorList>
    </citation>
    <scope>NUCLEOTIDE SEQUENCE [LARGE SCALE GENOMIC DNA]</scope>
    <source>
        <strain evidence="3">Ec32 / CCAP1310/4</strain>
    </source>
</reference>
<dbReference type="PANTHER" id="PTHR10741">
    <property type="entry name" value="TRANSLIN AND TRANSLIN ASSOCIATED PROTEIN X"/>
    <property type="match status" value="1"/>
</dbReference>
<dbReference type="Gene3D" id="1.20.58.200">
    <property type="entry name" value="Translin, domain 2"/>
    <property type="match status" value="1"/>
</dbReference>
<evidence type="ECO:0000313" key="2">
    <source>
        <dbReference type="EMBL" id="CBN76931.1"/>
    </source>
</evidence>
<dbReference type="eggNOG" id="KOG3067">
    <property type="taxonomic scope" value="Eukaryota"/>
</dbReference>
<evidence type="ECO:0000313" key="3">
    <source>
        <dbReference type="Proteomes" id="UP000002630"/>
    </source>
</evidence>
<dbReference type="InParanoid" id="D8LJ47"/>
<dbReference type="EMBL" id="FN649740">
    <property type="protein sequence ID" value="CBN76931.1"/>
    <property type="molecule type" value="Genomic_DNA"/>
</dbReference>
<protein>
    <submittedName>
        <fullName evidence="2">Uncharacterized protein</fullName>
    </submittedName>
</protein>
<dbReference type="Gene3D" id="1.20.58.2140">
    <property type="match status" value="1"/>
</dbReference>
<dbReference type="AlphaFoldDB" id="D8LJ47"/>
<feature type="compositionally biased region" description="Acidic residues" evidence="1">
    <location>
        <begin position="283"/>
        <end position="293"/>
    </location>
</feature>
<dbReference type="STRING" id="2880.D8LJ47"/>
<dbReference type="InterPro" id="IPR036081">
    <property type="entry name" value="Translin_sf"/>
</dbReference>
<dbReference type="InterPro" id="IPR016069">
    <property type="entry name" value="Translin_C"/>
</dbReference>
<dbReference type="SUPFAM" id="SSF74784">
    <property type="entry name" value="Translin"/>
    <property type="match status" value="2"/>
</dbReference>
<evidence type="ECO:0000256" key="1">
    <source>
        <dbReference type="SAM" id="MobiDB-lite"/>
    </source>
</evidence>